<proteinExistence type="predicted"/>
<evidence type="ECO:0000313" key="3">
    <source>
        <dbReference type="Proteomes" id="UP000240883"/>
    </source>
</evidence>
<organism evidence="2 3">
    <name type="scientific">Corynespora cassiicola Philippines</name>
    <dbReference type="NCBI Taxonomy" id="1448308"/>
    <lineage>
        <taxon>Eukaryota</taxon>
        <taxon>Fungi</taxon>
        <taxon>Dikarya</taxon>
        <taxon>Ascomycota</taxon>
        <taxon>Pezizomycotina</taxon>
        <taxon>Dothideomycetes</taxon>
        <taxon>Pleosporomycetidae</taxon>
        <taxon>Pleosporales</taxon>
        <taxon>Corynesporascaceae</taxon>
        <taxon>Corynespora</taxon>
    </lineage>
</organism>
<accession>A0A2T2P105</accession>
<dbReference type="Proteomes" id="UP000240883">
    <property type="component" value="Unassembled WGS sequence"/>
</dbReference>
<gene>
    <name evidence="2" type="ORF">BS50DRAFT_570600</name>
</gene>
<protein>
    <submittedName>
        <fullName evidence="2">Uncharacterized protein</fullName>
    </submittedName>
</protein>
<evidence type="ECO:0000313" key="2">
    <source>
        <dbReference type="EMBL" id="PSN71196.1"/>
    </source>
</evidence>
<sequence>MDLFGKSRHLDGGSTSGSFHGSFYGTKNFEYSSSDFGSHQSIAEVRRAKRRVPAVPPPPPKSIEEEIQSRRVPPSVLVRPCDGYSSTSQALIGGSVAAKSAQETIPNHISKHQHKGILKTINYYYGTGYSPQDWKKDYEYSDRVFCKLCGIGYEGKDAIPTLMSHHDTDKDCYQQSHCAHCGSEDQNSLEEIEEHLFGCSDYQEARENDDIAVS</sequence>
<dbReference type="AlphaFoldDB" id="A0A2T2P105"/>
<keyword evidence="3" id="KW-1185">Reference proteome</keyword>
<dbReference type="EMBL" id="KZ678131">
    <property type="protein sequence ID" value="PSN71196.1"/>
    <property type="molecule type" value="Genomic_DNA"/>
</dbReference>
<evidence type="ECO:0000256" key="1">
    <source>
        <dbReference type="SAM" id="MobiDB-lite"/>
    </source>
</evidence>
<feature type="region of interest" description="Disordered" evidence="1">
    <location>
        <begin position="48"/>
        <end position="69"/>
    </location>
</feature>
<reference evidence="2 3" key="1">
    <citation type="journal article" date="2018" name="Front. Microbiol.">
        <title>Genome-Wide Analysis of Corynespora cassiicola Leaf Fall Disease Putative Effectors.</title>
        <authorList>
            <person name="Lopez D."/>
            <person name="Ribeiro S."/>
            <person name="Label P."/>
            <person name="Fumanal B."/>
            <person name="Venisse J.S."/>
            <person name="Kohler A."/>
            <person name="de Oliveira R.R."/>
            <person name="Labutti K."/>
            <person name="Lipzen A."/>
            <person name="Lail K."/>
            <person name="Bauer D."/>
            <person name="Ohm R.A."/>
            <person name="Barry K.W."/>
            <person name="Spatafora J."/>
            <person name="Grigoriev I.V."/>
            <person name="Martin F.M."/>
            <person name="Pujade-Renaud V."/>
        </authorList>
    </citation>
    <scope>NUCLEOTIDE SEQUENCE [LARGE SCALE GENOMIC DNA]</scope>
    <source>
        <strain evidence="2 3">Philippines</strain>
    </source>
</reference>
<name>A0A2T2P105_CORCC</name>